<protein>
    <submittedName>
        <fullName evidence="1">Uncharacterized protein</fullName>
    </submittedName>
</protein>
<proteinExistence type="predicted"/>
<dbReference type="Proteomes" id="UP001281761">
    <property type="component" value="Unassembled WGS sequence"/>
</dbReference>
<gene>
    <name evidence="1" type="ORF">BLNAU_5207</name>
</gene>
<accession>A0ABQ9Y7L4</accession>
<evidence type="ECO:0000313" key="2">
    <source>
        <dbReference type="Proteomes" id="UP001281761"/>
    </source>
</evidence>
<comment type="caution">
    <text evidence="1">The sequence shown here is derived from an EMBL/GenBank/DDBJ whole genome shotgun (WGS) entry which is preliminary data.</text>
</comment>
<keyword evidence="2" id="KW-1185">Reference proteome</keyword>
<sequence length="228" mass="24839">MMLTYVVTKMMEYTFTFTSSKPTGDYNDVVITFRNGDCISSAVGKMDAINGSFSDYFSVSDTPQCGGGLEIGTTYTIASEEFRCHSSTFTPVDNRILTGFSKLTPAEDGKKDGTKDKIVLTLTNALLPAELPEDSANYLMLYEAHASRGMIDHELSKGEKFKWTPAAGSLAVEYVFNDCPIKAGSTVRVELNITEEISYAEQFIEYAEGAKSVALVVAALFAVLALVF</sequence>
<organism evidence="1 2">
    <name type="scientific">Blattamonas nauphoetae</name>
    <dbReference type="NCBI Taxonomy" id="2049346"/>
    <lineage>
        <taxon>Eukaryota</taxon>
        <taxon>Metamonada</taxon>
        <taxon>Preaxostyla</taxon>
        <taxon>Oxymonadida</taxon>
        <taxon>Blattamonas</taxon>
    </lineage>
</organism>
<evidence type="ECO:0000313" key="1">
    <source>
        <dbReference type="EMBL" id="KAK2959718.1"/>
    </source>
</evidence>
<dbReference type="EMBL" id="JARBJD010000027">
    <property type="protein sequence ID" value="KAK2959718.1"/>
    <property type="molecule type" value="Genomic_DNA"/>
</dbReference>
<name>A0ABQ9Y7L4_9EUKA</name>
<reference evidence="1 2" key="1">
    <citation type="journal article" date="2022" name="bioRxiv">
        <title>Genomics of Preaxostyla Flagellates Illuminates Evolutionary Transitions and the Path Towards Mitochondrial Loss.</title>
        <authorList>
            <person name="Novak L.V.F."/>
            <person name="Treitli S.C."/>
            <person name="Pyrih J."/>
            <person name="Halakuc P."/>
            <person name="Pipaliya S.V."/>
            <person name="Vacek V."/>
            <person name="Brzon O."/>
            <person name="Soukal P."/>
            <person name="Eme L."/>
            <person name="Dacks J.B."/>
            <person name="Karnkowska A."/>
            <person name="Elias M."/>
            <person name="Hampl V."/>
        </authorList>
    </citation>
    <scope>NUCLEOTIDE SEQUENCE [LARGE SCALE GENOMIC DNA]</scope>
    <source>
        <strain evidence="1">NAU3</strain>
        <tissue evidence="1">Gut</tissue>
    </source>
</reference>